<dbReference type="STRING" id="721133.SAMN05216176_1254"/>
<dbReference type="OrthoDB" id="637859at2"/>
<evidence type="ECO:0000256" key="3">
    <source>
        <dbReference type="SAM" id="SignalP"/>
    </source>
</evidence>
<dbReference type="eggNOG" id="COG4653">
    <property type="taxonomic scope" value="Bacteria"/>
</dbReference>
<evidence type="ECO:0000256" key="2">
    <source>
        <dbReference type="SAM" id="Coils"/>
    </source>
</evidence>
<dbReference type="NCBIfam" id="TIGR01554">
    <property type="entry name" value="major_cap_HK97"/>
    <property type="match status" value="1"/>
</dbReference>
<dbReference type="EMBL" id="AMSI01000034">
    <property type="protein sequence ID" value="EKF39907.1"/>
    <property type="molecule type" value="Genomic_DNA"/>
</dbReference>
<sequence length="487" mass="52335">MKIFALCGALALALVAAAFHGVLPASELAQHASTFLGDGGTLSAMGLAAIGHRNMPRDSLAALMAAQPAGVIGAPRNEANPGKIEELLKDVKQELTRISDDVKKTAEQAMQQAKDAGKVGEETKAKADELLATQQKLTDAQSMLGEKLEALETRNQDLEQKLAARRGAGQSDAKSVGQIVSESDDLKQFVAKGARGSVRIGVQQAITSASGSAGDLIWSDRETEIVSLPKRAMTIRNLIPSGRTGSNLIEYVKMITRTNNAAVVSEGAQKPESNYVYQKTDAPVRTIAHWVHVSRQALDDAAQLQTEINGELRYGLEYAEELEILKGDGTGEHLEGLVTAATAYSAPFALSGETMIDTLRLALLQASLAEYPADGIVINPTDWARIELLKDGENRYLWANPRAMNGPGLWGKPVLETQAMDVDEFLVGAFRMAATIYDRMDPEVLISSEDRDNFIKNMLTIRAEERLALAIKRPGALVTGDFGNVSG</sequence>
<dbReference type="Proteomes" id="UP000007374">
    <property type="component" value="Unassembled WGS sequence"/>
</dbReference>
<dbReference type="AlphaFoldDB" id="K2PFW6"/>
<protein>
    <submittedName>
        <fullName evidence="5">HK97 family phage major capsid protein</fullName>
    </submittedName>
</protein>
<comment type="subcellular location">
    <subcellularLocation>
        <location evidence="1">Virion</location>
    </subcellularLocation>
</comment>
<dbReference type="InterPro" id="IPR054612">
    <property type="entry name" value="Phage_capsid-like_C"/>
</dbReference>
<evidence type="ECO:0000259" key="4">
    <source>
        <dbReference type="Pfam" id="PF05065"/>
    </source>
</evidence>
<dbReference type="RefSeq" id="WP_009452933.1">
    <property type="nucleotide sequence ID" value="NZ_AMSI01000034.1"/>
</dbReference>
<dbReference type="InterPro" id="IPR024455">
    <property type="entry name" value="Phage_capsid"/>
</dbReference>
<reference evidence="5 6" key="1">
    <citation type="journal article" date="2012" name="J. Bacteriol.">
        <title>Genome Sequence of Nitratireductor indicus Type Strain C115.</title>
        <authorList>
            <person name="Lai Q."/>
            <person name="Li G."/>
            <person name="Yu Z."/>
            <person name="Shao Z."/>
        </authorList>
    </citation>
    <scope>NUCLEOTIDE SEQUENCE [LARGE SCALE GENOMIC DNA]</scope>
    <source>
        <strain evidence="5 6">C115</strain>
    </source>
</reference>
<accession>K2PFW6</accession>
<evidence type="ECO:0000313" key="6">
    <source>
        <dbReference type="Proteomes" id="UP000007374"/>
    </source>
</evidence>
<comment type="caution">
    <text evidence="5">The sequence shown here is derived from an EMBL/GenBank/DDBJ whole genome shotgun (WGS) entry which is preliminary data.</text>
</comment>
<dbReference type="SUPFAM" id="SSF56563">
    <property type="entry name" value="Major capsid protein gp5"/>
    <property type="match status" value="1"/>
</dbReference>
<keyword evidence="6" id="KW-1185">Reference proteome</keyword>
<feature type="domain" description="Phage capsid-like C-terminal" evidence="4">
    <location>
        <begin position="214"/>
        <end position="482"/>
    </location>
</feature>
<organism evidence="5 6">
    <name type="scientific">Nitratireductor indicus C115</name>
    <dbReference type="NCBI Taxonomy" id="1231190"/>
    <lineage>
        <taxon>Bacteria</taxon>
        <taxon>Pseudomonadati</taxon>
        <taxon>Pseudomonadota</taxon>
        <taxon>Alphaproteobacteria</taxon>
        <taxon>Hyphomicrobiales</taxon>
        <taxon>Phyllobacteriaceae</taxon>
        <taxon>Nitratireductor</taxon>
    </lineage>
</organism>
<gene>
    <name evidence="5" type="ORF">NA8A_23484</name>
</gene>
<evidence type="ECO:0000313" key="5">
    <source>
        <dbReference type="EMBL" id="EKF39907.1"/>
    </source>
</evidence>
<proteinExistence type="predicted"/>
<feature type="chain" id="PRO_5003862874" evidence="3">
    <location>
        <begin position="21"/>
        <end position="487"/>
    </location>
</feature>
<feature type="signal peptide" evidence="3">
    <location>
        <begin position="1"/>
        <end position="20"/>
    </location>
</feature>
<evidence type="ECO:0000256" key="1">
    <source>
        <dbReference type="ARBA" id="ARBA00004328"/>
    </source>
</evidence>
<feature type="coiled-coil region" evidence="2">
    <location>
        <begin position="141"/>
        <end position="168"/>
    </location>
</feature>
<dbReference type="Gene3D" id="3.30.2320.10">
    <property type="entry name" value="hypothetical protein PF0899 domain"/>
    <property type="match status" value="1"/>
</dbReference>
<dbReference type="PATRIC" id="fig|1231190.3.peg.4832"/>
<dbReference type="Gene3D" id="3.30.2400.10">
    <property type="entry name" value="Major capsid protein gp5"/>
    <property type="match status" value="1"/>
</dbReference>
<keyword evidence="2" id="KW-0175">Coiled coil</keyword>
<dbReference type="Pfam" id="PF05065">
    <property type="entry name" value="Phage_capsid"/>
    <property type="match status" value="1"/>
</dbReference>
<keyword evidence="3" id="KW-0732">Signal</keyword>
<name>K2PFW6_9HYPH</name>